<dbReference type="RefSeq" id="WP_378114208.1">
    <property type="nucleotide sequence ID" value="NZ_JBHSNC010000057.1"/>
</dbReference>
<gene>
    <name evidence="3" type="ORF">ACFPQ4_22715</name>
</gene>
<evidence type="ECO:0000256" key="1">
    <source>
        <dbReference type="SAM" id="Coils"/>
    </source>
</evidence>
<dbReference type="Gene3D" id="3.40.50.300">
    <property type="entry name" value="P-loop containing nucleotide triphosphate hydrolases"/>
    <property type="match status" value="1"/>
</dbReference>
<feature type="coiled-coil region" evidence="1">
    <location>
        <begin position="173"/>
        <end position="234"/>
    </location>
</feature>
<comment type="caution">
    <text evidence="3">The sequence shown here is derived from an EMBL/GenBank/DDBJ whole genome shotgun (WGS) entry which is preliminary data.</text>
</comment>
<dbReference type="Proteomes" id="UP001596108">
    <property type="component" value="Unassembled WGS sequence"/>
</dbReference>
<evidence type="ECO:0000259" key="2">
    <source>
        <dbReference type="Pfam" id="PF10088"/>
    </source>
</evidence>
<sequence length="537" mass="62529">MLFEIICDEFKQKRIEFFPNLNTVLGDDVGSNSIGKSTFLMIIDFAFGGKDYILKSAEIQRHVGQHSIKFCFIFEGKKNYFLRNTDDLETVCECDEEYNIVSTITLSQFCDFLKSGYNINLPDISFRDIVGRYSRIYGKENLNEKRPLDIVFNESAGAPINALLKMFGLYRVISELEDLLKQRETELSAFKNAQRYEFVSSIGKRKYIENLKELAQLEEEKESIAKDLDNNVLDIDSVKAEEVIKLKQRLSIAKRQKSKYYSQFITLENNIKENSTIKSEQFDDLLRFFPNTNLRSIEEIEKFHHEIRDVLKTELKAKKDELNKIISISQDEIDTIESNIKKIIQIPNLSKVILSKYSEIQKKSERVASENEAYLTQISLTTSRDDTKARREQMRKEQLYLLQVEVNTRMQEINDYIYSEQKKSPIITFEKNQYKFETIDDTGTGTSYKNMVVYDLCILELTALPILIHDSVVLKQIADEAIEKILKKYIQADKQIFISFDKKNAYTAESQKILLETKVLELSPNGNELFGRSWNNK</sequence>
<evidence type="ECO:0000313" key="3">
    <source>
        <dbReference type="EMBL" id="MFC5532238.1"/>
    </source>
</evidence>
<keyword evidence="1" id="KW-0175">Coiled coil</keyword>
<feature type="domain" description="DUF2326" evidence="2">
    <location>
        <begin position="416"/>
        <end position="531"/>
    </location>
</feature>
<evidence type="ECO:0000313" key="4">
    <source>
        <dbReference type="Proteomes" id="UP001596108"/>
    </source>
</evidence>
<dbReference type="InterPro" id="IPR027417">
    <property type="entry name" value="P-loop_NTPase"/>
</dbReference>
<dbReference type="EMBL" id="JBHSNC010000057">
    <property type="protein sequence ID" value="MFC5532238.1"/>
    <property type="molecule type" value="Genomic_DNA"/>
</dbReference>
<reference evidence="4" key="1">
    <citation type="journal article" date="2019" name="Int. J. Syst. Evol. Microbiol.">
        <title>The Global Catalogue of Microorganisms (GCM) 10K type strain sequencing project: providing services to taxonomists for standard genome sequencing and annotation.</title>
        <authorList>
            <consortium name="The Broad Institute Genomics Platform"/>
            <consortium name="The Broad Institute Genome Sequencing Center for Infectious Disease"/>
            <person name="Wu L."/>
            <person name="Ma J."/>
        </authorList>
    </citation>
    <scope>NUCLEOTIDE SEQUENCE [LARGE SCALE GENOMIC DNA]</scope>
    <source>
        <strain evidence="4">CGMCC 1.18578</strain>
    </source>
</reference>
<proteinExistence type="predicted"/>
<organism evidence="3 4">
    <name type="scientific">Cohnella yongneupensis</name>
    <dbReference type="NCBI Taxonomy" id="425006"/>
    <lineage>
        <taxon>Bacteria</taxon>
        <taxon>Bacillati</taxon>
        <taxon>Bacillota</taxon>
        <taxon>Bacilli</taxon>
        <taxon>Bacillales</taxon>
        <taxon>Paenibacillaceae</taxon>
        <taxon>Cohnella</taxon>
    </lineage>
</organism>
<keyword evidence="4" id="KW-1185">Reference proteome</keyword>
<protein>
    <submittedName>
        <fullName evidence="3">DUF2326 domain-containing protein</fullName>
    </submittedName>
</protein>
<name>A0ABW0R672_9BACL</name>
<dbReference type="Pfam" id="PF10088">
    <property type="entry name" value="DUF2326"/>
    <property type="match status" value="1"/>
</dbReference>
<dbReference type="SUPFAM" id="SSF52540">
    <property type="entry name" value="P-loop containing nucleoside triphosphate hydrolases"/>
    <property type="match status" value="1"/>
</dbReference>
<accession>A0ABW0R672</accession>
<dbReference type="InterPro" id="IPR018760">
    <property type="entry name" value="DUF2326"/>
</dbReference>